<dbReference type="HOGENOM" id="CLU_3240408_0_0_9"/>
<dbReference type="AlphaFoldDB" id="F2C8B9"/>
<evidence type="ECO:0000313" key="1">
    <source>
        <dbReference type="EMBL" id="EGF14159.1"/>
    </source>
</evidence>
<organism evidence="1 2">
    <name type="scientific">Streptococcus sanguinis SK330</name>
    <dbReference type="NCBI Taxonomy" id="888813"/>
    <lineage>
        <taxon>Bacteria</taxon>
        <taxon>Bacillati</taxon>
        <taxon>Bacillota</taxon>
        <taxon>Bacilli</taxon>
        <taxon>Lactobacillales</taxon>
        <taxon>Streptococcaceae</taxon>
        <taxon>Streptococcus</taxon>
    </lineage>
</organism>
<gene>
    <name evidence="1" type="ORF">HMPREF9386_1538</name>
</gene>
<accession>F2C8B9</accession>
<comment type="caution">
    <text evidence="1">The sequence shown here is derived from an EMBL/GenBank/DDBJ whole genome shotgun (WGS) entry which is preliminary data.</text>
</comment>
<proteinExistence type="predicted"/>
<reference evidence="1 2" key="1">
    <citation type="submission" date="2011-02" db="EMBL/GenBank/DDBJ databases">
        <authorList>
            <person name="Muzny D."/>
            <person name="Qin X."/>
            <person name="Deng J."/>
            <person name="Jiang H."/>
            <person name="Liu Y."/>
            <person name="Qu J."/>
            <person name="Song X.-Z."/>
            <person name="Zhang L."/>
            <person name="Thornton R."/>
            <person name="Coyle M."/>
            <person name="Francisco L."/>
            <person name="Jackson L."/>
            <person name="Javaid M."/>
            <person name="Korchina V."/>
            <person name="Kovar C."/>
            <person name="Mata R."/>
            <person name="Mathew T."/>
            <person name="Ngo R."/>
            <person name="Nguyen L."/>
            <person name="Nguyen N."/>
            <person name="Okwuonu G."/>
            <person name="Ongeri F."/>
            <person name="Pham C."/>
            <person name="Simmons D."/>
            <person name="Wilczek-Boney K."/>
            <person name="Hale W."/>
            <person name="Jakkamsetti A."/>
            <person name="Pham P."/>
            <person name="Ruth R."/>
            <person name="San Lucas F."/>
            <person name="Warren J."/>
            <person name="Zhang J."/>
            <person name="Zhao Z."/>
            <person name="Zhou C."/>
            <person name="Zhu D."/>
            <person name="Lee S."/>
            <person name="Bess C."/>
            <person name="Blankenburg K."/>
            <person name="Forbes L."/>
            <person name="Fu Q."/>
            <person name="Gubbala S."/>
            <person name="Hirani K."/>
            <person name="Jayaseelan J.C."/>
            <person name="Lara F."/>
            <person name="Munidasa M."/>
            <person name="Palculict T."/>
            <person name="Patil S."/>
            <person name="Pu L.-L."/>
            <person name="Saada N."/>
            <person name="Tang L."/>
            <person name="Weissenberger G."/>
            <person name="Zhu Y."/>
            <person name="Hemphill L."/>
            <person name="Shang Y."/>
            <person name="Youmans B."/>
            <person name="Ayvaz T."/>
            <person name="Ross M."/>
            <person name="Santibanez J."/>
            <person name="Aqrawi P."/>
            <person name="Gross S."/>
            <person name="Joshi V."/>
            <person name="Fowler G."/>
            <person name="Nazareth L."/>
            <person name="Reid J."/>
            <person name="Worley K."/>
            <person name="Petrosino J."/>
            <person name="Highlander S."/>
            <person name="Gibbs R."/>
        </authorList>
    </citation>
    <scope>NUCLEOTIDE SEQUENCE [LARGE SCALE GENOMIC DNA]</scope>
    <source>
        <strain evidence="1 2">SK330</strain>
    </source>
</reference>
<dbReference type="EMBL" id="AFBD01000005">
    <property type="protein sequence ID" value="EGF14159.1"/>
    <property type="molecule type" value="Genomic_DNA"/>
</dbReference>
<name>F2C8B9_STRSA</name>
<evidence type="ECO:0000313" key="2">
    <source>
        <dbReference type="Proteomes" id="UP000005955"/>
    </source>
</evidence>
<dbReference type="Proteomes" id="UP000005955">
    <property type="component" value="Unassembled WGS sequence"/>
</dbReference>
<protein>
    <submittedName>
        <fullName evidence="1">Uncharacterized protein</fullName>
    </submittedName>
</protein>
<sequence length="43" mass="4980">MLLEGVESNDETCVYHLYLASFIQVVLELLDKAVIEMSQPYFK</sequence>